<proteinExistence type="predicted"/>
<accession>A0A3B0TJ37</accession>
<gene>
    <name evidence="1" type="ORF">MNBD_ALPHA09-1817</name>
</gene>
<name>A0A3B0TJ37_9ZZZZ</name>
<reference evidence="1" key="1">
    <citation type="submission" date="2018-06" db="EMBL/GenBank/DDBJ databases">
        <authorList>
            <person name="Zhirakovskaya E."/>
        </authorList>
    </citation>
    <scope>NUCLEOTIDE SEQUENCE</scope>
</reference>
<dbReference type="AlphaFoldDB" id="A0A3B0TJ37"/>
<organism evidence="1">
    <name type="scientific">hydrothermal vent metagenome</name>
    <dbReference type="NCBI Taxonomy" id="652676"/>
    <lineage>
        <taxon>unclassified sequences</taxon>
        <taxon>metagenomes</taxon>
        <taxon>ecological metagenomes</taxon>
    </lineage>
</organism>
<evidence type="ECO:0000313" key="1">
    <source>
        <dbReference type="EMBL" id="VAW16760.1"/>
    </source>
</evidence>
<evidence type="ECO:0008006" key="2">
    <source>
        <dbReference type="Google" id="ProtNLM"/>
    </source>
</evidence>
<sequence>MSKSTFHNQASSVFANTGGDIEHAGVVAALLNRMSNLWRRTKLTRLEALDDHMLSDIGITRMDLQWAHDLPLDRNPLIALDDLARARSRVWRMAAARALPGAGRR</sequence>
<protein>
    <recommendedName>
        <fullName evidence="2">DUF1127 domain-containing protein</fullName>
    </recommendedName>
</protein>
<dbReference type="EMBL" id="UOEM01000099">
    <property type="protein sequence ID" value="VAW16760.1"/>
    <property type="molecule type" value="Genomic_DNA"/>
</dbReference>